<dbReference type="EMBL" id="AP024355">
    <property type="protein sequence ID" value="BCR06950.1"/>
    <property type="molecule type" value="Genomic_DNA"/>
</dbReference>
<reference evidence="8 9" key="2">
    <citation type="journal article" date="2021" name="Int. J. Syst. Evol. Microbiol.">
        <title>Isolation and Polyphasic Characterization of Desulfuromonas versatilis sp. Nov., an Electrogenic Bacteria Capable of Versatile Metabolism Isolated from a Graphene Oxide-Reducing Enrichment Culture.</title>
        <authorList>
            <person name="Xie L."/>
            <person name="Yoshida N."/>
            <person name="Ishii S."/>
            <person name="Meng L."/>
        </authorList>
    </citation>
    <scope>NUCLEOTIDE SEQUENCE [LARGE SCALE GENOMIC DNA]</scope>
    <source>
        <strain evidence="8 9">NIT-T3</strain>
    </source>
</reference>
<accession>A0ABN6E3M2</accession>
<evidence type="ECO:0000313" key="9">
    <source>
        <dbReference type="Proteomes" id="UP001319827"/>
    </source>
</evidence>
<name>A0ABN6E3M2_9BACT</name>
<evidence type="ECO:0000256" key="5">
    <source>
        <dbReference type="ARBA" id="ARBA00022989"/>
    </source>
</evidence>
<reference evidence="8 9" key="1">
    <citation type="journal article" date="2016" name="C (Basel)">
        <title>Selective Growth of and Electricity Production by Marine Exoelectrogenic Bacteria in Self-Aggregated Hydrogel of Microbially Reduced Graphene Oxide.</title>
        <authorList>
            <person name="Yoshida N."/>
            <person name="Goto Y."/>
            <person name="Miyata Y."/>
        </authorList>
    </citation>
    <scope>NUCLEOTIDE SEQUENCE [LARGE SCALE GENOMIC DNA]</scope>
    <source>
        <strain evidence="8 9">NIT-T3</strain>
    </source>
</reference>
<evidence type="ECO:0000256" key="2">
    <source>
        <dbReference type="ARBA" id="ARBA00006679"/>
    </source>
</evidence>
<dbReference type="Pfam" id="PF07681">
    <property type="entry name" value="DoxX"/>
    <property type="match status" value="1"/>
</dbReference>
<keyword evidence="6 7" id="KW-0472">Membrane</keyword>
<feature type="transmembrane region" description="Helical" evidence="7">
    <location>
        <begin position="106"/>
        <end position="124"/>
    </location>
</feature>
<evidence type="ECO:0000256" key="4">
    <source>
        <dbReference type="ARBA" id="ARBA00022692"/>
    </source>
</evidence>
<dbReference type="InterPro" id="IPR051907">
    <property type="entry name" value="DoxX-like_oxidoreductase"/>
</dbReference>
<sequence>MWKSLGKYRDFGLLLLRVGVGAMFLLHGGPKLLGGPERWEKLGAAMNYLGVYKFPVVWGALAGASEFFGGLCLILGLFFRPACLVLAFTMAVAANMHLGRGDGLQGASHAIEVGILFLSLVFIGPGRHSVDRG</sequence>
<proteinExistence type="inferred from homology"/>
<dbReference type="InterPro" id="IPR032808">
    <property type="entry name" value="DoxX"/>
</dbReference>
<dbReference type="PANTHER" id="PTHR33452">
    <property type="entry name" value="OXIDOREDUCTASE CATD-RELATED"/>
    <property type="match status" value="1"/>
</dbReference>
<feature type="transmembrane region" description="Helical" evidence="7">
    <location>
        <begin position="12"/>
        <end position="30"/>
    </location>
</feature>
<evidence type="ECO:0000313" key="8">
    <source>
        <dbReference type="EMBL" id="BCR06950.1"/>
    </source>
</evidence>
<gene>
    <name evidence="8" type="ORF">DESUT3_40190</name>
</gene>
<comment type="subcellular location">
    <subcellularLocation>
        <location evidence="1">Cell membrane</location>
        <topology evidence="1">Multi-pass membrane protein</topology>
    </subcellularLocation>
</comment>
<dbReference type="PANTHER" id="PTHR33452:SF1">
    <property type="entry name" value="INNER MEMBRANE PROTEIN YPHA-RELATED"/>
    <property type="match status" value="1"/>
</dbReference>
<keyword evidence="5 7" id="KW-1133">Transmembrane helix</keyword>
<comment type="similarity">
    <text evidence="2">Belongs to the DoxX family.</text>
</comment>
<protein>
    <submittedName>
        <fullName evidence="8">Quinol oxidase</fullName>
    </submittedName>
</protein>
<evidence type="ECO:0000256" key="3">
    <source>
        <dbReference type="ARBA" id="ARBA00022475"/>
    </source>
</evidence>
<dbReference type="Proteomes" id="UP001319827">
    <property type="component" value="Chromosome"/>
</dbReference>
<evidence type="ECO:0000256" key="1">
    <source>
        <dbReference type="ARBA" id="ARBA00004651"/>
    </source>
</evidence>
<dbReference type="RefSeq" id="WP_221250325.1">
    <property type="nucleotide sequence ID" value="NZ_AP024355.1"/>
</dbReference>
<evidence type="ECO:0000256" key="7">
    <source>
        <dbReference type="SAM" id="Phobius"/>
    </source>
</evidence>
<feature type="transmembrane region" description="Helical" evidence="7">
    <location>
        <begin position="68"/>
        <end position="94"/>
    </location>
</feature>
<keyword evidence="9" id="KW-1185">Reference proteome</keyword>
<organism evidence="8 9">
    <name type="scientific">Desulfuromonas versatilis</name>
    <dbReference type="NCBI Taxonomy" id="2802975"/>
    <lineage>
        <taxon>Bacteria</taxon>
        <taxon>Pseudomonadati</taxon>
        <taxon>Thermodesulfobacteriota</taxon>
        <taxon>Desulfuromonadia</taxon>
        <taxon>Desulfuromonadales</taxon>
        <taxon>Desulfuromonadaceae</taxon>
        <taxon>Desulfuromonas</taxon>
    </lineage>
</organism>
<keyword evidence="3" id="KW-1003">Cell membrane</keyword>
<feature type="transmembrane region" description="Helical" evidence="7">
    <location>
        <begin position="42"/>
        <end position="61"/>
    </location>
</feature>
<keyword evidence="4 7" id="KW-0812">Transmembrane</keyword>
<evidence type="ECO:0000256" key="6">
    <source>
        <dbReference type="ARBA" id="ARBA00023136"/>
    </source>
</evidence>